<dbReference type="GeneTree" id="ENSGT00530000063608"/>
<accession>H2YMX6</accession>
<feature type="compositionally biased region" description="Basic and acidic residues" evidence="1">
    <location>
        <begin position="1"/>
        <end position="33"/>
    </location>
</feature>
<organism evidence="2 3">
    <name type="scientific">Ciona savignyi</name>
    <name type="common">Pacific transparent sea squirt</name>
    <dbReference type="NCBI Taxonomy" id="51511"/>
    <lineage>
        <taxon>Eukaryota</taxon>
        <taxon>Metazoa</taxon>
        <taxon>Chordata</taxon>
        <taxon>Tunicata</taxon>
        <taxon>Ascidiacea</taxon>
        <taxon>Phlebobranchia</taxon>
        <taxon>Cionidae</taxon>
        <taxon>Ciona</taxon>
    </lineage>
</organism>
<reference evidence="2" key="2">
    <citation type="submission" date="2025-08" db="UniProtKB">
        <authorList>
            <consortium name="Ensembl"/>
        </authorList>
    </citation>
    <scope>IDENTIFICATION</scope>
</reference>
<reference evidence="2" key="3">
    <citation type="submission" date="2025-09" db="UniProtKB">
        <authorList>
            <consortium name="Ensembl"/>
        </authorList>
    </citation>
    <scope>IDENTIFICATION</scope>
</reference>
<name>H2YMX6_CIOSA</name>
<feature type="region of interest" description="Disordered" evidence="1">
    <location>
        <begin position="95"/>
        <end position="125"/>
    </location>
</feature>
<proteinExistence type="predicted"/>
<protein>
    <submittedName>
        <fullName evidence="2">Uncharacterized protein</fullName>
    </submittedName>
</protein>
<evidence type="ECO:0000256" key="1">
    <source>
        <dbReference type="SAM" id="MobiDB-lite"/>
    </source>
</evidence>
<feature type="region of interest" description="Disordered" evidence="1">
    <location>
        <begin position="1"/>
        <end position="53"/>
    </location>
</feature>
<evidence type="ECO:0000313" key="2">
    <source>
        <dbReference type="Ensembl" id="ENSCSAVP00000006678.1"/>
    </source>
</evidence>
<sequence length="125" mass="14619">MGEEVKEIHGNRDVSRDNDDNDDHEDHVIELPHKPPRHHKKKENSNETVPELSTIPDDDIIIVDDVTNKSDDITNHSYDDIIKEGKQYLMLERGTSNEIPQTEEQELNHVETELEQEEKQEEKLE</sequence>
<reference evidence="3" key="1">
    <citation type="submission" date="2003-08" db="EMBL/GenBank/DDBJ databases">
        <authorList>
            <person name="Birren B."/>
            <person name="Nusbaum C."/>
            <person name="Abebe A."/>
            <person name="Abouelleil A."/>
            <person name="Adekoya E."/>
            <person name="Ait-zahra M."/>
            <person name="Allen N."/>
            <person name="Allen T."/>
            <person name="An P."/>
            <person name="Anderson M."/>
            <person name="Anderson S."/>
            <person name="Arachchi H."/>
            <person name="Armbruster J."/>
            <person name="Bachantsang P."/>
            <person name="Baldwin J."/>
            <person name="Barry A."/>
            <person name="Bayul T."/>
            <person name="Blitshsteyn B."/>
            <person name="Bloom T."/>
            <person name="Blye J."/>
            <person name="Boguslavskiy L."/>
            <person name="Borowsky M."/>
            <person name="Boukhgalter B."/>
            <person name="Brunache A."/>
            <person name="Butler J."/>
            <person name="Calixte N."/>
            <person name="Calvo S."/>
            <person name="Camarata J."/>
            <person name="Campo K."/>
            <person name="Chang J."/>
            <person name="Cheshatsang Y."/>
            <person name="Citroen M."/>
            <person name="Collymore A."/>
            <person name="Considine T."/>
            <person name="Cook A."/>
            <person name="Cooke P."/>
            <person name="Corum B."/>
            <person name="Cuomo C."/>
            <person name="David R."/>
            <person name="Dawoe T."/>
            <person name="Degray S."/>
            <person name="Dodge S."/>
            <person name="Dooley K."/>
            <person name="Dorje P."/>
            <person name="Dorjee K."/>
            <person name="Dorris L."/>
            <person name="Duffey N."/>
            <person name="Dupes A."/>
            <person name="Elkins T."/>
            <person name="Engels R."/>
            <person name="Erickson J."/>
            <person name="Farina A."/>
            <person name="Faro S."/>
            <person name="Ferreira P."/>
            <person name="Fischer H."/>
            <person name="Fitzgerald M."/>
            <person name="Foley K."/>
            <person name="Gage D."/>
            <person name="Galagan J."/>
            <person name="Gearin G."/>
            <person name="Gnerre S."/>
            <person name="Gnirke A."/>
            <person name="Goyette A."/>
            <person name="Graham J."/>
            <person name="Grandbois E."/>
            <person name="Gyaltsen K."/>
            <person name="Hafez N."/>
            <person name="Hagopian D."/>
            <person name="Hagos B."/>
            <person name="Hall J."/>
            <person name="Hatcher B."/>
            <person name="Heller A."/>
            <person name="Higgins H."/>
            <person name="Honan T."/>
            <person name="Horn A."/>
            <person name="Houde N."/>
            <person name="Hughes L."/>
            <person name="Hulme W."/>
            <person name="Husby E."/>
            <person name="Iliev I."/>
            <person name="Jaffe D."/>
            <person name="Jones C."/>
            <person name="Kamal M."/>
            <person name="Kamat A."/>
            <person name="Kamvysselis M."/>
            <person name="Karlsson E."/>
            <person name="Kells C."/>
            <person name="Kieu A."/>
            <person name="Kisner P."/>
            <person name="Kodira C."/>
            <person name="Kulbokas E."/>
            <person name="Labutti K."/>
            <person name="Lama D."/>
            <person name="Landers T."/>
            <person name="Leger J."/>
            <person name="Levine S."/>
            <person name="Lewis D."/>
            <person name="Lewis T."/>
            <person name="Lindblad-toh K."/>
            <person name="Liu X."/>
            <person name="Lokyitsang T."/>
            <person name="Lokyitsang Y."/>
            <person name="Lucien O."/>
            <person name="Lui A."/>
            <person name="Ma L.J."/>
            <person name="Mabbitt R."/>
            <person name="Macdonald J."/>
            <person name="Maclean C."/>
            <person name="Major J."/>
            <person name="Manning J."/>
            <person name="Marabella R."/>
            <person name="Maru K."/>
            <person name="Matthews C."/>
            <person name="Mauceli E."/>
            <person name="Mccarthy M."/>
            <person name="Mcdonough S."/>
            <person name="Mcghee T."/>
            <person name="Meldrim J."/>
            <person name="Meneus L."/>
            <person name="Mesirov J."/>
            <person name="Mihalev A."/>
            <person name="Mihova T."/>
            <person name="Mikkelsen T."/>
            <person name="Mlenga V."/>
            <person name="Moru K."/>
            <person name="Mozes J."/>
            <person name="Mulrain L."/>
            <person name="Munson G."/>
            <person name="Naylor J."/>
            <person name="Newes C."/>
            <person name="Nguyen C."/>
            <person name="Nguyen N."/>
            <person name="Nguyen T."/>
            <person name="Nicol R."/>
            <person name="Nielsen C."/>
            <person name="Nizzari M."/>
            <person name="Norbu C."/>
            <person name="Norbu N."/>
            <person name="O'donnell P."/>
            <person name="Okoawo O."/>
            <person name="O'leary S."/>
            <person name="Omotosho B."/>
            <person name="O'neill K."/>
            <person name="Osman S."/>
            <person name="Parker S."/>
            <person name="Perrin D."/>
            <person name="Phunkhang P."/>
            <person name="Piqani B."/>
            <person name="Purcell S."/>
            <person name="Rachupka T."/>
            <person name="Ramasamy U."/>
            <person name="Rameau R."/>
            <person name="Ray V."/>
            <person name="Raymond C."/>
            <person name="Retta R."/>
            <person name="Richardson S."/>
            <person name="Rise C."/>
            <person name="Rodriguez J."/>
            <person name="Rogers J."/>
            <person name="Rogov P."/>
            <person name="Rutman M."/>
            <person name="Schupbach R."/>
            <person name="Seaman C."/>
            <person name="Settipalli S."/>
            <person name="Sharpe T."/>
            <person name="Sheridan J."/>
            <person name="Sherpa N."/>
            <person name="Shi J."/>
            <person name="Smirnov S."/>
            <person name="Smith C."/>
            <person name="Sougnez C."/>
            <person name="Spencer B."/>
            <person name="Stalker J."/>
            <person name="Stange-thomann N."/>
            <person name="Stavropoulos S."/>
            <person name="Stetson K."/>
            <person name="Stone C."/>
            <person name="Stone S."/>
            <person name="Stubbs M."/>
            <person name="Talamas J."/>
            <person name="Tchuinga P."/>
            <person name="Tenzing P."/>
            <person name="Tesfaye S."/>
            <person name="Theodore J."/>
            <person name="Thoulutsang Y."/>
            <person name="Topham K."/>
            <person name="Towey S."/>
            <person name="Tsamla T."/>
            <person name="Tsomo N."/>
            <person name="Vallee D."/>
            <person name="Vassiliev H."/>
            <person name="Venkataraman V."/>
            <person name="Vinson J."/>
            <person name="Vo A."/>
            <person name="Wade C."/>
            <person name="Wang S."/>
            <person name="Wangchuk T."/>
            <person name="Wangdi T."/>
            <person name="Whittaker C."/>
            <person name="Wilkinson J."/>
            <person name="Wu Y."/>
            <person name="Wyman D."/>
            <person name="Yadav S."/>
            <person name="Yang S."/>
            <person name="Yang X."/>
            <person name="Yeager S."/>
            <person name="Yee E."/>
            <person name="Young G."/>
            <person name="Zainoun J."/>
            <person name="Zembeck L."/>
            <person name="Zimmer A."/>
            <person name="Zody M."/>
            <person name="Lander E."/>
        </authorList>
    </citation>
    <scope>NUCLEOTIDE SEQUENCE [LARGE SCALE GENOMIC DNA]</scope>
</reference>
<dbReference type="HOGENOM" id="CLU_1997629_0_0_1"/>
<dbReference type="Proteomes" id="UP000007875">
    <property type="component" value="Unassembled WGS sequence"/>
</dbReference>
<keyword evidence="3" id="KW-1185">Reference proteome</keyword>
<dbReference type="Ensembl" id="ENSCSAVT00000006764.1">
    <property type="protein sequence ID" value="ENSCSAVP00000006678.1"/>
    <property type="gene ID" value="ENSCSAVG00000004002.1"/>
</dbReference>
<dbReference type="AlphaFoldDB" id="H2YMX6"/>
<evidence type="ECO:0000313" key="3">
    <source>
        <dbReference type="Proteomes" id="UP000007875"/>
    </source>
</evidence>